<dbReference type="InterPro" id="IPR024316">
    <property type="entry name" value="APQ12"/>
</dbReference>
<dbReference type="EMBL" id="ML977204">
    <property type="protein sequence ID" value="KAF1981234.1"/>
    <property type="molecule type" value="Genomic_DNA"/>
</dbReference>
<gene>
    <name evidence="2" type="ORF">K402DRAFT_467708</name>
</gene>
<name>A0A6G1GK88_9PEZI</name>
<keyword evidence="1" id="KW-0472">Membrane</keyword>
<evidence type="ECO:0000313" key="3">
    <source>
        <dbReference type="Proteomes" id="UP000800041"/>
    </source>
</evidence>
<reference evidence="2" key="1">
    <citation type="journal article" date="2020" name="Stud. Mycol.">
        <title>101 Dothideomycetes genomes: a test case for predicting lifestyles and emergence of pathogens.</title>
        <authorList>
            <person name="Haridas S."/>
            <person name="Albert R."/>
            <person name="Binder M."/>
            <person name="Bloem J."/>
            <person name="Labutti K."/>
            <person name="Salamov A."/>
            <person name="Andreopoulos B."/>
            <person name="Baker S."/>
            <person name="Barry K."/>
            <person name="Bills G."/>
            <person name="Bluhm B."/>
            <person name="Cannon C."/>
            <person name="Castanera R."/>
            <person name="Culley D."/>
            <person name="Daum C."/>
            <person name="Ezra D."/>
            <person name="Gonzalez J."/>
            <person name="Henrissat B."/>
            <person name="Kuo A."/>
            <person name="Liang C."/>
            <person name="Lipzen A."/>
            <person name="Lutzoni F."/>
            <person name="Magnuson J."/>
            <person name="Mondo S."/>
            <person name="Nolan M."/>
            <person name="Ohm R."/>
            <person name="Pangilinan J."/>
            <person name="Park H.-J."/>
            <person name="Ramirez L."/>
            <person name="Alfaro M."/>
            <person name="Sun H."/>
            <person name="Tritt A."/>
            <person name="Yoshinaga Y."/>
            <person name="Zwiers L.-H."/>
            <person name="Turgeon B."/>
            <person name="Goodwin S."/>
            <person name="Spatafora J."/>
            <person name="Crous P."/>
            <person name="Grigoriev I."/>
        </authorList>
    </citation>
    <scope>NUCLEOTIDE SEQUENCE</scope>
    <source>
        <strain evidence="2">CBS 113979</strain>
    </source>
</reference>
<keyword evidence="1" id="KW-0812">Transmembrane</keyword>
<protein>
    <recommendedName>
        <fullName evidence="4">Nuclear pore assembly and biogenesis-domain-containing protein</fullName>
    </recommendedName>
</protein>
<dbReference type="AlphaFoldDB" id="A0A6G1GK88"/>
<feature type="transmembrane region" description="Helical" evidence="1">
    <location>
        <begin position="47"/>
        <end position="67"/>
    </location>
</feature>
<keyword evidence="3" id="KW-1185">Reference proteome</keyword>
<accession>A0A6G1GK88</accession>
<dbReference type="Pfam" id="PF12716">
    <property type="entry name" value="Apq12"/>
    <property type="match status" value="1"/>
</dbReference>
<evidence type="ECO:0008006" key="4">
    <source>
        <dbReference type="Google" id="ProtNLM"/>
    </source>
</evidence>
<dbReference type="Proteomes" id="UP000800041">
    <property type="component" value="Unassembled WGS sequence"/>
</dbReference>
<feature type="transmembrane region" description="Helical" evidence="1">
    <location>
        <begin position="73"/>
        <end position="95"/>
    </location>
</feature>
<dbReference type="OrthoDB" id="3559694at2759"/>
<organism evidence="2 3">
    <name type="scientific">Aulographum hederae CBS 113979</name>
    <dbReference type="NCBI Taxonomy" id="1176131"/>
    <lineage>
        <taxon>Eukaryota</taxon>
        <taxon>Fungi</taxon>
        <taxon>Dikarya</taxon>
        <taxon>Ascomycota</taxon>
        <taxon>Pezizomycotina</taxon>
        <taxon>Dothideomycetes</taxon>
        <taxon>Pleosporomycetidae</taxon>
        <taxon>Aulographales</taxon>
        <taxon>Aulographaceae</taxon>
    </lineage>
</organism>
<sequence length="153" mass="17292">MALPETMEFLQNYLHNQLPAPVSSLVSTVRSAFLPILTYFTSQKPDLFTIALLALTLYLSLQVLSMLTRAVLFWVRLFIRLAFWAAIVGLGLWIYTRGVDGVVEDVSVLWGTWQGEYEFWKERAEVAQQGYAVYQGGRGGARAGNNNKRGRGW</sequence>
<proteinExistence type="predicted"/>
<evidence type="ECO:0000256" key="1">
    <source>
        <dbReference type="SAM" id="Phobius"/>
    </source>
</evidence>
<keyword evidence="1" id="KW-1133">Transmembrane helix</keyword>
<evidence type="ECO:0000313" key="2">
    <source>
        <dbReference type="EMBL" id="KAF1981234.1"/>
    </source>
</evidence>